<dbReference type="OMA" id="QKIRRDC"/>
<dbReference type="OrthoDB" id="2581252at2759"/>
<dbReference type="Gene3D" id="1.10.287.2900">
    <property type="match status" value="2"/>
</dbReference>
<feature type="domain" description="IMS import disulfide relay-system CHCH-CHCH-like Cx9C" evidence="1">
    <location>
        <begin position="5"/>
        <end position="50"/>
    </location>
</feature>
<dbReference type="InterPro" id="IPR031731">
    <property type="entry name" value="CX9C"/>
</dbReference>
<organism evidence="2 3">
    <name type="scientific">Wallemia mellicola (strain ATCC MYA-4683 / CBS 633.66)</name>
    <name type="common">Wallemia sebi (CBS 633.66)</name>
    <dbReference type="NCBI Taxonomy" id="671144"/>
    <lineage>
        <taxon>Eukaryota</taxon>
        <taxon>Fungi</taxon>
        <taxon>Dikarya</taxon>
        <taxon>Basidiomycota</taxon>
        <taxon>Wallemiomycotina</taxon>
        <taxon>Wallemiomycetes</taxon>
        <taxon>Wallemiales</taxon>
        <taxon>Wallemiaceae</taxon>
        <taxon>Wallemia</taxon>
    </lineage>
</organism>
<reference evidence="2 3" key="1">
    <citation type="journal article" date="2012" name="Fungal Genet. Biol.">
        <title>The genome of the xerotolerant mold Wallemia sebi reveals adaptations to osmotic stress and suggests cryptic sexual reproduction.</title>
        <authorList>
            <person name="Padamsee M."/>
            <person name="Kumar T.K.A."/>
            <person name="Riley R."/>
            <person name="Binder M."/>
            <person name="Boyd A."/>
            <person name="Calvo A.M."/>
            <person name="Furukawa K."/>
            <person name="Hesse C."/>
            <person name="Hohmann S."/>
            <person name="James T.Y."/>
            <person name="LaButti K."/>
            <person name="Lapidus A."/>
            <person name="Lindquist E."/>
            <person name="Lucas S."/>
            <person name="Miller K."/>
            <person name="Shantappa S."/>
            <person name="Grigoriev I.V."/>
            <person name="Hibbett D.S."/>
            <person name="McLaughlin D.J."/>
            <person name="Spatafora J.W."/>
            <person name="Aime M.C."/>
        </authorList>
    </citation>
    <scope>NUCLEOTIDE SEQUENCE [LARGE SCALE GENOMIC DNA]</scope>
    <source>
        <strain evidence="3">ATCC MYA-4683 / CBS 633.66</strain>
    </source>
</reference>
<dbReference type="GeneID" id="18470857"/>
<accession>I4Y8N1</accession>
<gene>
    <name evidence="2" type="ORF">WALSEDRAFT_20815</name>
</gene>
<dbReference type="AlphaFoldDB" id="I4Y8N1"/>
<dbReference type="PANTHER" id="PTHR47106">
    <property type="entry name" value="COILED-COIL-HELIX-COILED-COIL-HELIX DOMAIN-CONTAINING PROTEIN 5"/>
    <property type="match status" value="1"/>
</dbReference>
<dbReference type="GO" id="GO:0045333">
    <property type="term" value="P:cellular respiration"/>
    <property type="evidence" value="ECO:0007669"/>
    <property type="project" value="TreeGrafter"/>
</dbReference>
<dbReference type="PANTHER" id="PTHR47106:SF1">
    <property type="entry name" value="COILED-COIL-HELIX-COILED-COIL-HELIX DOMAIN-CONTAINING PROTEIN 5"/>
    <property type="match status" value="1"/>
</dbReference>
<dbReference type="GO" id="GO:0005758">
    <property type="term" value="C:mitochondrial intermembrane space"/>
    <property type="evidence" value="ECO:0007669"/>
    <property type="project" value="TreeGrafter"/>
</dbReference>
<dbReference type="InterPro" id="IPR052848">
    <property type="entry name" value="CHCH_domain-containing_protein"/>
</dbReference>
<dbReference type="HOGENOM" id="CLU_160816_1_0_1"/>
<dbReference type="EMBL" id="JH668240">
    <property type="protein sequence ID" value="EIM20323.1"/>
    <property type="molecule type" value="Genomic_DNA"/>
</dbReference>
<dbReference type="KEGG" id="wse:WALSEDRAFT_20815"/>
<dbReference type="RefSeq" id="XP_006959580.1">
    <property type="nucleotide sequence ID" value="XM_006959518.1"/>
</dbReference>
<dbReference type="Proteomes" id="UP000005242">
    <property type="component" value="Unassembled WGS sequence"/>
</dbReference>
<evidence type="ECO:0000259" key="1">
    <source>
        <dbReference type="Pfam" id="PF16860"/>
    </source>
</evidence>
<sequence>MDSSLSTISQKCSEQLEKYQSCILSNQQQDWNAICKPQRDELTKCADNSVPQLKAVKEKCGSIINNYDQCLQQHKNSSDETLEKECISHLKSLYECTDSVMESFK</sequence>
<name>I4Y8N1_WALMC</name>
<proteinExistence type="predicted"/>
<protein>
    <recommendedName>
        <fullName evidence="1">IMS import disulfide relay-system CHCH-CHCH-like Cx9C domain-containing protein</fullName>
    </recommendedName>
</protein>
<keyword evidence="3" id="KW-1185">Reference proteome</keyword>
<dbReference type="Pfam" id="PF16860">
    <property type="entry name" value="CX9C"/>
    <property type="match status" value="1"/>
</dbReference>
<dbReference type="eggNOG" id="ENOG502S7D6">
    <property type="taxonomic scope" value="Eukaryota"/>
</dbReference>
<evidence type="ECO:0000313" key="2">
    <source>
        <dbReference type="EMBL" id="EIM20323.1"/>
    </source>
</evidence>
<evidence type="ECO:0000313" key="3">
    <source>
        <dbReference type="Proteomes" id="UP000005242"/>
    </source>
</evidence>
<dbReference type="InParanoid" id="I4Y8N1"/>